<dbReference type="HOGENOM" id="CLU_2662401_0_0_2"/>
<keyword evidence="1" id="KW-0812">Transmembrane</keyword>
<dbReference type="AlphaFoldDB" id="D3DZG7"/>
<dbReference type="RefSeq" id="WP_012956593.1">
    <property type="nucleotide sequence ID" value="NC_013790.1"/>
</dbReference>
<dbReference type="Proteomes" id="UP000008680">
    <property type="component" value="Chromosome"/>
</dbReference>
<feature type="transmembrane region" description="Helical" evidence="1">
    <location>
        <begin position="56"/>
        <end position="74"/>
    </location>
</feature>
<protein>
    <submittedName>
        <fullName evidence="2">Uncharacterized protein</fullName>
    </submittedName>
</protein>
<evidence type="ECO:0000256" key="1">
    <source>
        <dbReference type="SAM" id="Phobius"/>
    </source>
</evidence>
<dbReference type="KEGG" id="mru:mru_1795"/>
<evidence type="ECO:0000313" key="2">
    <source>
        <dbReference type="EMBL" id="ADC47645.1"/>
    </source>
</evidence>
<proteinExistence type="predicted"/>
<accession>D3DZG7</accession>
<sequence>MEDEVIDVEDYEVKETAIVVSDDEEDNDYSKSSNDNNYTSNTTFRTATISLSNEKLIILALVAIVLIAIFLLTFC</sequence>
<reference evidence="2 3" key="1">
    <citation type="journal article" date="2010" name="PLoS ONE">
        <title>The genome sequence of the rumen methanogen Methanobrevibacter ruminantium reveals new possibilities for controlling ruminant methane emissions.</title>
        <authorList>
            <person name="Leahy S.C."/>
            <person name="Kelly W.J."/>
            <person name="Altermann E."/>
            <person name="Ronimus R.S."/>
            <person name="Yeoman C.J."/>
            <person name="Pacheco D.M."/>
            <person name="Li D."/>
            <person name="Kong Z."/>
            <person name="McTavish S."/>
            <person name="Sang C."/>
            <person name="Lambie S.C."/>
            <person name="Janssen P.H."/>
            <person name="Dey D."/>
            <person name="Attwood G.T."/>
        </authorList>
    </citation>
    <scope>NUCLEOTIDE SEQUENCE [LARGE SCALE GENOMIC DNA]</scope>
    <source>
        <strain evidence="3">ATCC 35063 / DSM 1093 / JCM 13430 / OCM 146 / M1</strain>
    </source>
</reference>
<dbReference type="STRING" id="634498.mru_1795"/>
<dbReference type="GeneID" id="8771459"/>
<keyword evidence="1" id="KW-0472">Membrane</keyword>
<dbReference type="EMBL" id="CP001719">
    <property type="protein sequence ID" value="ADC47645.1"/>
    <property type="molecule type" value="Genomic_DNA"/>
</dbReference>
<gene>
    <name evidence="2" type="ordered locus">mru_1795</name>
</gene>
<name>D3DZG7_METRM</name>
<keyword evidence="1" id="KW-1133">Transmembrane helix</keyword>
<keyword evidence="3" id="KW-1185">Reference proteome</keyword>
<dbReference type="PATRIC" id="fig|634498.28.peg.1796"/>
<organism evidence="2 3">
    <name type="scientific">Methanobrevibacter ruminantium (strain ATCC 35063 / DSM 1093 / JCM 13430 / OCM 146 / M1)</name>
    <name type="common">Methanobacterium ruminantium</name>
    <dbReference type="NCBI Taxonomy" id="634498"/>
    <lineage>
        <taxon>Archaea</taxon>
        <taxon>Methanobacteriati</taxon>
        <taxon>Methanobacteriota</taxon>
        <taxon>Methanomada group</taxon>
        <taxon>Methanobacteria</taxon>
        <taxon>Methanobacteriales</taxon>
        <taxon>Methanobacteriaceae</taxon>
        <taxon>Methanobrevibacter</taxon>
    </lineage>
</organism>
<evidence type="ECO:0000313" key="3">
    <source>
        <dbReference type="Proteomes" id="UP000008680"/>
    </source>
</evidence>